<keyword evidence="1" id="KW-0547">Nucleotide-binding</keyword>
<dbReference type="SUPFAM" id="SSF52980">
    <property type="entry name" value="Restriction endonuclease-like"/>
    <property type="match status" value="1"/>
</dbReference>
<organism evidence="9 10">
    <name type="scientific">Faecalicoccus pleomorphus</name>
    <dbReference type="NCBI Taxonomy" id="1323"/>
    <lineage>
        <taxon>Bacteria</taxon>
        <taxon>Bacillati</taxon>
        <taxon>Bacillota</taxon>
        <taxon>Erysipelotrichia</taxon>
        <taxon>Erysipelotrichales</taxon>
        <taxon>Erysipelotrichaceae</taxon>
        <taxon>Faecalicoccus</taxon>
    </lineage>
</organism>
<evidence type="ECO:0000256" key="4">
    <source>
        <dbReference type="ARBA" id="ARBA00022806"/>
    </source>
</evidence>
<dbReference type="InterPro" id="IPR011604">
    <property type="entry name" value="PDDEXK-like_dom_sf"/>
</dbReference>
<evidence type="ECO:0000259" key="8">
    <source>
        <dbReference type="Pfam" id="PF12705"/>
    </source>
</evidence>
<evidence type="ECO:0000256" key="6">
    <source>
        <dbReference type="ARBA" id="ARBA00023125"/>
    </source>
</evidence>
<evidence type="ECO:0000256" key="7">
    <source>
        <dbReference type="ARBA" id="ARBA00023204"/>
    </source>
</evidence>
<evidence type="ECO:0000313" key="10">
    <source>
        <dbReference type="Proteomes" id="UP000255523"/>
    </source>
</evidence>
<dbReference type="GO" id="GO:0004386">
    <property type="term" value="F:helicase activity"/>
    <property type="evidence" value="ECO:0007669"/>
    <property type="project" value="UniProtKB-KW"/>
</dbReference>
<dbReference type="Gene3D" id="3.90.320.10">
    <property type="match status" value="1"/>
</dbReference>
<dbReference type="GO" id="GO:0005524">
    <property type="term" value="F:ATP binding"/>
    <property type="evidence" value="ECO:0007669"/>
    <property type="project" value="UniProtKB-KW"/>
</dbReference>
<dbReference type="InterPro" id="IPR038726">
    <property type="entry name" value="PDDEXK_AddAB-type"/>
</dbReference>
<gene>
    <name evidence="9" type="primary">addB</name>
    <name evidence="9" type="ORF">NCTC11087_01370</name>
</gene>
<dbReference type="InterPro" id="IPR011335">
    <property type="entry name" value="Restrct_endonuc-II-like"/>
</dbReference>
<sequence length="853" mass="98993">MLKIPEQGILIAPASLHLPLYQAIHQAKGNTIGLEVYSLHSFIQQFFQGQTVDEVALLFETMKKCQACSSTNVFYSSRKSYDFIRDTLQFVRHAKTYGIDFHTLHENSQKEKDLKEILCLLEDLDVREKQIPGILKQPFHAENIYILQYEYSEEESLWIDFLLQNGAHTLEEATETAVQYVSVANVRKQATLIAQTIVDQYDADDVFICCHQASQRQVLAQMLEAYQIPYTFLTEDTPSLLQYQLICCIKWIALQDIESFITMINALHPDTKESIQPTLRQFPDLFTTRKSHLPDLYQDNVFMDRYSFEHLQKQIETTLTWLEEHDALCHWTLQDIEDVLQYIQAQNTCTMENLRTFHQIQDVLRKCLPSLKTREDLLFLCEYLNAKTNSSTASQIQGVLIGKRSEITALRKVCFLTDVHARSFPGLSMHSGIYDETYLADLSVPSLATRLKKQRDQLFTCLSLPKTLYILVPEASYDGKENPESHELVQWIGQKAQFVDVKESSVYEKPQFSLNPSLASSLFFPEDRFTGSISRLESFARCPLQHFLRYGLHLKEKRETMDIRMQGSIYHHILEILMDTYQKDYTKADTKTIKNLVQNEFTFICNVYPQQAPFFERHVWETTDKILKILEQLDDFEHDWHMRTSHQEYKVQMQLDWQGTPILLYGYIDRIDASQSSFVIFDYKSSDKDLSLQDFDAGLALQLITYTIAYETTSGSLPAGCYYISLKTSPQTALAYKVNYRKKVPEATPLDIKEQAQEAAQSRKFTGLMFQDLSIYSDHEHFARKKEQPEYPEIKTQWQTILFSLLEDMKNGVIQPDHAKGACDYCAYKEICRNAANEVTKANRLEQEEEHAL</sequence>
<dbReference type="Pfam" id="PF12705">
    <property type="entry name" value="PDDEXK_1"/>
    <property type="match status" value="1"/>
</dbReference>
<keyword evidence="4" id="KW-0347">Helicase</keyword>
<dbReference type="GeneID" id="77462326"/>
<keyword evidence="10" id="KW-1185">Reference proteome</keyword>
<evidence type="ECO:0000256" key="5">
    <source>
        <dbReference type="ARBA" id="ARBA00022840"/>
    </source>
</evidence>
<dbReference type="GO" id="GO:0003677">
    <property type="term" value="F:DNA binding"/>
    <property type="evidence" value="ECO:0007669"/>
    <property type="project" value="UniProtKB-KW"/>
</dbReference>
<reference evidence="9 10" key="1">
    <citation type="submission" date="2018-06" db="EMBL/GenBank/DDBJ databases">
        <authorList>
            <consortium name="Pathogen Informatics"/>
            <person name="Doyle S."/>
        </authorList>
    </citation>
    <scope>NUCLEOTIDE SEQUENCE [LARGE SCALE GENOMIC DNA]</scope>
    <source>
        <strain evidence="9 10">NCTC11087</strain>
    </source>
</reference>
<dbReference type="Proteomes" id="UP000255523">
    <property type="component" value="Unassembled WGS sequence"/>
</dbReference>
<protein>
    <submittedName>
        <fullName evidence="9">ATP-dependent nuclease, subunit B</fullName>
        <ecNumber evidence="9">3.1.-.-</ecNumber>
    </submittedName>
</protein>
<accession>A0A380LMF8</accession>
<evidence type="ECO:0000256" key="3">
    <source>
        <dbReference type="ARBA" id="ARBA00022801"/>
    </source>
</evidence>
<dbReference type="GO" id="GO:0006281">
    <property type="term" value="P:DNA repair"/>
    <property type="evidence" value="ECO:0007669"/>
    <property type="project" value="UniProtKB-KW"/>
</dbReference>
<keyword evidence="3 9" id="KW-0378">Hydrolase</keyword>
<dbReference type="EMBL" id="UHFX01000003">
    <property type="protein sequence ID" value="SUO04453.1"/>
    <property type="molecule type" value="Genomic_DNA"/>
</dbReference>
<evidence type="ECO:0000313" key="9">
    <source>
        <dbReference type="EMBL" id="SUO04453.1"/>
    </source>
</evidence>
<keyword evidence="7" id="KW-0234">DNA repair</keyword>
<dbReference type="GO" id="GO:0016787">
    <property type="term" value="F:hydrolase activity"/>
    <property type="evidence" value="ECO:0007669"/>
    <property type="project" value="UniProtKB-KW"/>
</dbReference>
<keyword evidence="5" id="KW-0067">ATP-binding</keyword>
<dbReference type="RefSeq" id="WP_022789505.1">
    <property type="nucleotide sequence ID" value="NZ_UHFX01000003.1"/>
</dbReference>
<dbReference type="AlphaFoldDB" id="A0A380LMF8"/>
<dbReference type="OrthoDB" id="9758506at2"/>
<keyword evidence="6" id="KW-0238">DNA-binding</keyword>
<evidence type="ECO:0000256" key="2">
    <source>
        <dbReference type="ARBA" id="ARBA00022763"/>
    </source>
</evidence>
<feature type="domain" description="PD-(D/E)XK endonuclease-like" evidence="8">
    <location>
        <begin position="532"/>
        <end position="833"/>
    </location>
</feature>
<proteinExistence type="predicted"/>
<dbReference type="EC" id="3.1.-.-" evidence="9"/>
<name>A0A380LMF8_9FIRM</name>
<evidence type="ECO:0000256" key="1">
    <source>
        <dbReference type="ARBA" id="ARBA00022741"/>
    </source>
</evidence>
<keyword evidence="2" id="KW-0227">DNA damage</keyword>